<accession>A0ABS1LNF6</accession>
<sequence length="147" mass="16726">MMSAQERFRTVVRDRIAPGLRAMGMRGSGRLYSLPSDVCWAQFGIQRATWSDRDAVHFTANLSVVGREDWTRAHEDGPAPRTKPSPNVYSLHPFRFQERIGPVAGRTDHWWQLSADGRDEDLTCDDFLHVVGDFAVPAMLREIRSRA</sequence>
<keyword evidence="2" id="KW-1185">Reference proteome</keyword>
<dbReference type="Proteomes" id="UP000675409">
    <property type="component" value="Unassembled WGS sequence"/>
</dbReference>
<name>A0ABS1LNF6_9MICO</name>
<dbReference type="Pfam" id="PF14137">
    <property type="entry name" value="DUF4304"/>
    <property type="match status" value="1"/>
</dbReference>
<dbReference type="EMBL" id="JABBYC010000035">
    <property type="protein sequence ID" value="MBL0887785.1"/>
    <property type="molecule type" value="Genomic_DNA"/>
</dbReference>
<protein>
    <submittedName>
        <fullName evidence="1">DUF4304 domain-containing protein</fullName>
    </submittedName>
</protein>
<proteinExistence type="predicted"/>
<gene>
    <name evidence="1" type="ORF">HGK34_16110</name>
</gene>
<evidence type="ECO:0000313" key="1">
    <source>
        <dbReference type="EMBL" id="MBL0887785.1"/>
    </source>
</evidence>
<dbReference type="InterPro" id="IPR025412">
    <property type="entry name" value="DUF4304"/>
</dbReference>
<reference evidence="1 2" key="1">
    <citation type="journal article" date="2021" name="Arch. Microbiol.">
        <title>Myceligenerans indicum sp. nov., an actinobacterium isolated from mangrove sediment of Sundarbans, India.</title>
        <authorList>
            <person name="Asha K."/>
            <person name="Bhadury P."/>
        </authorList>
    </citation>
    <scope>NUCLEOTIDE SEQUENCE [LARGE SCALE GENOMIC DNA]</scope>
    <source>
        <strain evidence="1 2">I2</strain>
    </source>
</reference>
<organism evidence="1 2">
    <name type="scientific">Myceligenerans indicum</name>
    <dbReference type="NCBI Taxonomy" id="2593663"/>
    <lineage>
        <taxon>Bacteria</taxon>
        <taxon>Bacillati</taxon>
        <taxon>Actinomycetota</taxon>
        <taxon>Actinomycetes</taxon>
        <taxon>Micrococcales</taxon>
        <taxon>Promicromonosporaceae</taxon>
        <taxon>Myceligenerans</taxon>
    </lineage>
</organism>
<comment type="caution">
    <text evidence="1">The sequence shown here is derived from an EMBL/GenBank/DDBJ whole genome shotgun (WGS) entry which is preliminary data.</text>
</comment>
<evidence type="ECO:0000313" key="2">
    <source>
        <dbReference type="Proteomes" id="UP000675409"/>
    </source>
</evidence>